<keyword evidence="10 11" id="KW-0472">Membrane</keyword>
<dbReference type="InterPro" id="IPR050428">
    <property type="entry name" value="TCS_sensor_his_kinase"/>
</dbReference>
<protein>
    <recommendedName>
        <fullName evidence="3">histidine kinase</fullName>
        <ecNumber evidence="3">2.7.13.3</ecNumber>
    </recommendedName>
</protein>
<evidence type="ECO:0000256" key="7">
    <source>
        <dbReference type="ARBA" id="ARBA00022777"/>
    </source>
</evidence>
<evidence type="ECO:0000256" key="4">
    <source>
        <dbReference type="ARBA" id="ARBA00022553"/>
    </source>
</evidence>
<dbReference type="SMART" id="SM00387">
    <property type="entry name" value="HATPase_c"/>
    <property type="match status" value="1"/>
</dbReference>
<evidence type="ECO:0000256" key="9">
    <source>
        <dbReference type="ARBA" id="ARBA00023012"/>
    </source>
</evidence>
<dbReference type="GO" id="GO:0005886">
    <property type="term" value="C:plasma membrane"/>
    <property type="evidence" value="ECO:0007669"/>
    <property type="project" value="UniProtKB-SubCell"/>
</dbReference>
<evidence type="ECO:0000256" key="2">
    <source>
        <dbReference type="ARBA" id="ARBA00004236"/>
    </source>
</evidence>
<dbReference type="Gene3D" id="6.10.340.10">
    <property type="match status" value="1"/>
</dbReference>
<dbReference type="CDD" id="cd00082">
    <property type="entry name" value="HisKA"/>
    <property type="match status" value="1"/>
</dbReference>
<keyword evidence="9" id="KW-0902">Two-component regulatory system</keyword>
<keyword evidence="5" id="KW-0808">Transferase</keyword>
<evidence type="ECO:0000256" key="1">
    <source>
        <dbReference type="ARBA" id="ARBA00000085"/>
    </source>
</evidence>
<dbReference type="SMART" id="SM00388">
    <property type="entry name" value="HisKA"/>
    <property type="match status" value="1"/>
</dbReference>
<evidence type="ECO:0000256" key="8">
    <source>
        <dbReference type="ARBA" id="ARBA00022989"/>
    </source>
</evidence>
<dbReference type="InterPro" id="IPR036097">
    <property type="entry name" value="HisK_dim/P_sf"/>
</dbReference>
<evidence type="ECO:0000259" key="13">
    <source>
        <dbReference type="PROSITE" id="PS50885"/>
    </source>
</evidence>
<name>A0A6J4S475_9ACTN</name>
<evidence type="ECO:0000256" key="10">
    <source>
        <dbReference type="ARBA" id="ARBA00023136"/>
    </source>
</evidence>
<dbReference type="EMBL" id="CADCVQ010000057">
    <property type="protein sequence ID" value="CAA9488392.1"/>
    <property type="molecule type" value="Genomic_DNA"/>
</dbReference>
<dbReference type="PRINTS" id="PR00344">
    <property type="entry name" value="BCTRLSENSOR"/>
</dbReference>
<dbReference type="EC" id="2.7.13.3" evidence="3"/>
<dbReference type="GO" id="GO:0000155">
    <property type="term" value="F:phosphorelay sensor kinase activity"/>
    <property type="evidence" value="ECO:0007669"/>
    <property type="project" value="InterPro"/>
</dbReference>
<dbReference type="CDD" id="cd06225">
    <property type="entry name" value="HAMP"/>
    <property type="match status" value="1"/>
</dbReference>
<evidence type="ECO:0000256" key="5">
    <source>
        <dbReference type="ARBA" id="ARBA00022679"/>
    </source>
</evidence>
<feature type="transmembrane region" description="Helical" evidence="11">
    <location>
        <begin position="153"/>
        <end position="176"/>
    </location>
</feature>
<reference evidence="14" key="1">
    <citation type="submission" date="2020-02" db="EMBL/GenBank/DDBJ databases">
        <authorList>
            <person name="Meier V. D."/>
        </authorList>
    </citation>
    <scope>NUCLEOTIDE SEQUENCE</scope>
    <source>
        <strain evidence="14">AVDCRST_MAG67</strain>
    </source>
</reference>
<keyword evidence="7" id="KW-0418">Kinase</keyword>
<accession>A0A6J4S475</accession>
<dbReference type="AlphaFoldDB" id="A0A6J4S475"/>
<dbReference type="InterPro" id="IPR036890">
    <property type="entry name" value="HATPase_C_sf"/>
</dbReference>
<comment type="catalytic activity">
    <reaction evidence="1">
        <text>ATP + protein L-histidine = ADP + protein N-phospho-L-histidine.</text>
        <dbReference type="EC" id="2.7.13.3"/>
    </reaction>
</comment>
<organism evidence="14">
    <name type="scientific">uncultured Solirubrobacteraceae bacterium</name>
    <dbReference type="NCBI Taxonomy" id="1162706"/>
    <lineage>
        <taxon>Bacteria</taxon>
        <taxon>Bacillati</taxon>
        <taxon>Actinomycetota</taxon>
        <taxon>Thermoleophilia</taxon>
        <taxon>Solirubrobacterales</taxon>
        <taxon>Solirubrobacteraceae</taxon>
        <taxon>environmental samples</taxon>
    </lineage>
</organism>
<feature type="domain" description="Histidine kinase" evidence="12">
    <location>
        <begin position="242"/>
        <end position="447"/>
    </location>
</feature>
<gene>
    <name evidence="14" type="ORF">AVDCRST_MAG67-1193</name>
</gene>
<keyword evidence="6 11" id="KW-0812">Transmembrane</keyword>
<dbReference type="PANTHER" id="PTHR45436:SF5">
    <property type="entry name" value="SENSOR HISTIDINE KINASE TRCS"/>
    <property type="match status" value="1"/>
</dbReference>
<dbReference type="InterPro" id="IPR003594">
    <property type="entry name" value="HATPase_dom"/>
</dbReference>
<dbReference type="Pfam" id="PF02518">
    <property type="entry name" value="HATPase_c"/>
    <property type="match status" value="1"/>
</dbReference>
<dbReference type="Pfam" id="PF00672">
    <property type="entry name" value="HAMP"/>
    <property type="match status" value="1"/>
</dbReference>
<dbReference type="InterPro" id="IPR004358">
    <property type="entry name" value="Sig_transdc_His_kin-like_C"/>
</dbReference>
<dbReference type="InterPro" id="IPR005467">
    <property type="entry name" value="His_kinase_dom"/>
</dbReference>
<dbReference type="PROSITE" id="PS50109">
    <property type="entry name" value="HIS_KIN"/>
    <property type="match status" value="1"/>
</dbReference>
<proteinExistence type="predicted"/>
<dbReference type="SUPFAM" id="SSF47384">
    <property type="entry name" value="Homodimeric domain of signal transducing histidine kinase"/>
    <property type="match status" value="1"/>
</dbReference>
<dbReference type="PANTHER" id="PTHR45436">
    <property type="entry name" value="SENSOR HISTIDINE KINASE YKOH"/>
    <property type="match status" value="1"/>
</dbReference>
<dbReference type="SUPFAM" id="SSF158472">
    <property type="entry name" value="HAMP domain-like"/>
    <property type="match status" value="1"/>
</dbReference>
<dbReference type="Gene3D" id="1.10.287.130">
    <property type="match status" value="1"/>
</dbReference>
<evidence type="ECO:0000256" key="6">
    <source>
        <dbReference type="ARBA" id="ARBA00022692"/>
    </source>
</evidence>
<evidence type="ECO:0000259" key="12">
    <source>
        <dbReference type="PROSITE" id="PS50109"/>
    </source>
</evidence>
<evidence type="ECO:0000256" key="3">
    <source>
        <dbReference type="ARBA" id="ARBA00012438"/>
    </source>
</evidence>
<dbReference type="CDD" id="cd00075">
    <property type="entry name" value="HATPase"/>
    <property type="match status" value="1"/>
</dbReference>
<dbReference type="SUPFAM" id="SSF55874">
    <property type="entry name" value="ATPase domain of HSP90 chaperone/DNA topoisomerase II/histidine kinase"/>
    <property type="match status" value="1"/>
</dbReference>
<feature type="domain" description="HAMP" evidence="13">
    <location>
        <begin position="173"/>
        <end position="227"/>
    </location>
</feature>
<keyword evidence="4" id="KW-0597">Phosphoprotein</keyword>
<dbReference type="SMART" id="SM00304">
    <property type="entry name" value="HAMP"/>
    <property type="match status" value="1"/>
</dbReference>
<dbReference type="InterPro" id="IPR003660">
    <property type="entry name" value="HAMP_dom"/>
</dbReference>
<sequence length="447" mass="47539">MRSLRGRLTLGITLMLAVVLAGAGVVVSRYVDRSERAALDDRLKRTAELSRETALAAVQRELPTTDRRLDNVLSATGTSLRLLLEQKQLFAAGQKPPAGRPPPRAGLHTFEAGGERYRSYAISLDALGGLTRLEVTTRLGAVERKLSELNRRLLAFGAGALLVAALGVWFATDLLLRPLRRLRAATAGIAGTEDLDRRVPGDDGPAELRSLAASFNEMLARLGRSAADRERALAATRRFTADAGHELRTPLTSVQANLSAISRHPEMSAQQRAEMVSDALAENRRLVELLEGLQALARGDSAAVEHGDVELADLVGVALAAASSRHPEVTWSCELPEQPVVVRGWEPGLRMLVDNLIENAARHGGGAVAVTLNGNGRPALFVDDDGAGVAEGERERIFEPFVRANGTSTPGSGLGLALVTQQVRAHGATLSVGESPLGGARFGVRFG</sequence>
<dbReference type="InterPro" id="IPR003661">
    <property type="entry name" value="HisK_dim/P_dom"/>
</dbReference>
<dbReference type="PROSITE" id="PS50885">
    <property type="entry name" value="HAMP"/>
    <property type="match status" value="1"/>
</dbReference>
<keyword evidence="8 11" id="KW-1133">Transmembrane helix</keyword>
<dbReference type="Pfam" id="PF00512">
    <property type="entry name" value="HisKA"/>
    <property type="match status" value="1"/>
</dbReference>
<dbReference type="Gene3D" id="3.30.565.10">
    <property type="entry name" value="Histidine kinase-like ATPase, C-terminal domain"/>
    <property type="match status" value="1"/>
</dbReference>
<evidence type="ECO:0000256" key="11">
    <source>
        <dbReference type="SAM" id="Phobius"/>
    </source>
</evidence>
<comment type="subcellular location">
    <subcellularLocation>
        <location evidence="2">Cell membrane</location>
    </subcellularLocation>
</comment>
<evidence type="ECO:0000313" key="14">
    <source>
        <dbReference type="EMBL" id="CAA9488392.1"/>
    </source>
</evidence>